<feature type="compositionally biased region" description="Basic and acidic residues" evidence="4">
    <location>
        <begin position="44"/>
        <end position="63"/>
    </location>
</feature>
<keyword evidence="3" id="KW-0539">Nucleus</keyword>
<dbReference type="GO" id="GO:0042274">
    <property type="term" value="P:ribosomal small subunit biogenesis"/>
    <property type="evidence" value="ECO:0007669"/>
    <property type="project" value="TreeGrafter"/>
</dbReference>
<organism evidence="7 8">
    <name type="scientific">Candida viswanathii</name>
    <dbReference type="NCBI Taxonomy" id="5486"/>
    <lineage>
        <taxon>Eukaryota</taxon>
        <taxon>Fungi</taxon>
        <taxon>Dikarya</taxon>
        <taxon>Ascomycota</taxon>
        <taxon>Saccharomycotina</taxon>
        <taxon>Pichiomycetes</taxon>
        <taxon>Debaryomycetaceae</taxon>
        <taxon>Candida/Lodderomyces clade</taxon>
        <taxon>Candida</taxon>
    </lineage>
</organism>
<dbReference type="PANTHER" id="PTHR14369:SF0">
    <property type="entry name" value="SURFEIT LOCUS PROTEIN 6"/>
    <property type="match status" value="1"/>
</dbReference>
<dbReference type="STRING" id="5486.A0A367XLM7"/>
<gene>
    <name evidence="7" type="primary">RRP14_1</name>
    <name evidence="7" type="ORF">Cantr_04336</name>
</gene>
<dbReference type="PANTHER" id="PTHR14369">
    <property type="entry name" value="SURFEIT LOCUS PROTEIN 6"/>
    <property type="match status" value="1"/>
</dbReference>
<feature type="compositionally biased region" description="Acidic residues" evidence="4">
    <location>
        <begin position="101"/>
        <end position="126"/>
    </location>
</feature>
<evidence type="ECO:0000259" key="5">
    <source>
        <dbReference type="Pfam" id="PF04935"/>
    </source>
</evidence>
<comment type="subcellular location">
    <subcellularLocation>
        <location evidence="1">Nucleus</location>
    </subcellularLocation>
</comment>
<dbReference type="AlphaFoldDB" id="A0A367XLM7"/>
<evidence type="ECO:0000313" key="8">
    <source>
        <dbReference type="Proteomes" id="UP000253472"/>
    </source>
</evidence>
<evidence type="ECO:0000256" key="2">
    <source>
        <dbReference type="ARBA" id="ARBA00005904"/>
    </source>
</evidence>
<evidence type="ECO:0000256" key="4">
    <source>
        <dbReference type="SAM" id="MobiDB-lite"/>
    </source>
</evidence>
<reference evidence="7 8" key="1">
    <citation type="submission" date="2018-06" db="EMBL/GenBank/DDBJ databases">
        <title>Whole genome sequencing of Candida tropicalis (genome annotated by CSBL at Korea University).</title>
        <authorList>
            <person name="Ahn J."/>
        </authorList>
    </citation>
    <scope>NUCLEOTIDE SEQUENCE [LARGE SCALE GENOMIC DNA]</scope>
    <source>
        <strain evidence="7 8">ATCC 20962</strain>
    </source>
</reference>
<accession>A0A367XLM7</accession>
<comment type="caution">
    <text evidence="7">The sequence shown here is derived from an EMBL/GenBank/DDBJ whole genome shotgun (WGS) entry which is preliminary data.</text>
</comment>
<feature type="region of interest" description="Disordered" evidence="4">
    <location>
        <begin position="283"/>
        <end position="340"/>
    </location>
</feature>
<feature type="compositionally biased region" description="Basic and acidic residues" evidence="4">
    <location>
        <begin position="218"/>
        <end position="243"/>
    </location>
</feature>
<dbReference type="GO" id="GO:0003723">
    <property type="term" value="F:RNA binding"/>
    <property type="evidence" value="ECO:0007669"/>
    <property type="project" value="TreeGrafter"/>
</dbReference>
<feature type="compositionally biased region" description="Acidic residues" evidence="4">
    <location>
        <begin position="244"/>
        <end position="264"/>
    </location>
</feature>
<feature type="region of interest" description="Disordered" evidence="4">
    <location>
        <begin position="34"/>
        <end position="151"/>
    </location>
</feature>
<comment type="similarity">
    <text evidence="2">Belongs to the SURF6 family.</text>
</comment>
<dbReference type="InterPro" id="IPR029188">
    <property type="entry name" value="Rrp14_N"/>
</dbReference>
<keyword evidence="8" id="KW-1185">Reference proteome</keyword>
<dbReference type="EMBL" id="QLNQ01000030">
    <property type="protein sequence ID" value="RCK54339.1"/>
    <property type="molecule type" value="Genomic_DNA"/>
</dbReference>
<dbReference type="InterPro" id="IPR029190">
    <property type="entry name" value="Rrp14/SURF6_C"/>
</dbReference>
<sequence length="442" mass="51005">MSNSLEERLKTHSSAFDGLLSLIPAKYYYDDATQDQWQQKKKSKQEIKSNKRAKLNPESKQNADEYLNSHASAKDVMDNKAKNAPLVRLPKKLPKPITKESDDDEDVEIPDMDVSGDEEEEEEEEKEDVKKNGNDDDELMNDEAGLIFDDDGNEVEVTGTFKKQEIIDKKNKKKVLSEDEKLKKQENLKKLREKLESKINNLREKRRAIGTKATGAPKSRDQILAERQRKEELKKQQKRKHDELEDGDDSEDDSDSDIESDVEETTNKDVLFGNIVFNDGSQVTSDLSKIRNSADKKKQKGPANNDIKAHLNKLEKKKQKLASMSAEDQEKQKEKDKWQRVMAQTEGIKVKDDEKLLKKALKRKEKKKLRSEIEWRERKQVVKDTVAARAKRREENLKARRDNKGKKHKPRLKKFTGTVNKAQIKKKRAGFEGSAKAKPKKK</sequence>
<name>A0A367XLM7_9ASCO</name>
<protein>
    <submittedName>
        <fullName evidence="7">Ribosomal RNA-processing protein 14</fullName>
    </submittedName>
</protein>
<feature type="compositionally biased region" description="Basic and acidic residues" evidence="4">
    <location>
        <begin position="72"/>
        <end position="81"/>
    </location>
</feature>
<feature type="region of interest" description="Disordered" evidence="4">
    <location>
        <begin position="390"/>
        <end position="442"/>
    </location>
</feature>
<proteinExistence type="inferred from homology"/>
<evidence type="ECO:0000259" key="6">
    <source>
        <dbReference type="Pfam" id="PF15459"/>
    </source>
</evidence>
<evidence type="ECO:0000313" key="7">
    <source>
        <dbReference type="EMBL" id="RCK54339.1"/>
    </source>
</evidence>
<dbReference type="OrthoDB" id="444809at2759"/>
<dbReference type="GO" id="GO:0005730">
    <property type="term" value="C:nucleolus"/>
    <property type="evidence" value="ECO:0007669"/>
    <property type="project" value="TreeGrafter"/>
</dbReference>
<feature type="compositionally biased region" description="Basic and acidic residues" evidence="4">
    <location>
        <begin position="392"/>
        <end position="402"/>
    </location>
</feature>
<dbReference type="GO" id="GO:0003677">
    <property type="term" value="F:DNA binding"/>
    <property type="evidence" value="ECO:0007669"/>
    <property type="project" value="TreeGrafter"/>
</dbReference>
<dbReference type="GO" id="GO:0042273">
    <property type="term" value="P:ribosomal large subunit biogenesis"/>
    <property type="evidence" value="ECO:0007669"/>
    <property type="project" value="TreeGrafter"/>
</dbReference>
<dbReference type="Pfam" id="PF04935">
    <property type="entry name" value="SURF6"/>
    <property type="match status" value="1"/>
</dbReference>
<feature type="region of interest" description="Disordered" evidence="4">
    <location>
        <begin position="168"/>
        <end position="266"/>
    </location>
</feature>
<dbReference type="Pfam" id="PF15459">
    <property type="entry name" value="RRP14"/>
    <property type="match status" value="1"/>
</dbReference>
<feature type="compositionally biased region" description="Basic and acidic residues" evidence="4">
    <location>
        <begin position="168"/>
        <end position="203"/>
    </location>
</feature>
<feature type="domain" description="Ribosomal RNA-processing protein 14/surfeit locus protein 6 C-terminal" evidence="5">
    <location>
        <begin position="224"/>
        <end position="409"/>
    </location>
</feature>
<feature type="compositionally biased region" description="Basic and acidic residues" evidence="4">
    <location>
        <begin position="328"/>
        <end position="339"/>
    </location>
</feature>
<feature type="compositionally biased region" description="Basic residues" evidence="4">
    <location>
        <begin position="403"/>
        <end position="414"/>
    </location>
</feature>
<evidence type="ECO:0000256" key="3">
    <source>
        <dbReference type="ARBA" id="ARBA00023242"/>
    </source>
</evidence>
<evidence type="ECO:0000256" key="1">
    <source>
        <dbReference type="ARBA" id="ARBA00004123"/>
    </source>
</evidence>
<dbReference type="InterPro" id="IPR007019">
    <property type="entry name" value="SURF6"/>
</dbReference>
<feature type="domain" description="Ribosomal RNA-processing protein 14 N-terminal" evidence="6">
    <location>
        <begin position="8"/>
        <end position="58"/>
    </location>
</feature>
<dbReference type="Proteomes" id="UP000253472">
    <property type="component" value="Unassembled WGS sequence"/>
</dbReference>